<comment type="caution">
    <text evidence="1">The sequence shown here is derived from an EMBL/GenBank/DDBJ whole genome shotgun (WGS) entry which is preliminary data.</text>
</comment>
<dbReference type="Pfam" id="PF11010">
    <property type="entry name" value="DUF2848"/>
    <property type="match status" value="1"/>
</dbReference>
<proteinExistence type="predicted"/>
<dbReference type="InterPro" id="IPR036663">
    <property type="entry name" value="Fumarylacetoacetase_C_sf"/>
</dbReference>
<name>A0A0J1CVB8_9BURK</name>
<dbReference type="GO" id="GO:0003824">
    <property type="term" value="F:catalytic activity"/>
    <property type="evidence" value="ECO:0007669"/>
    <property type="project" value="InterPro"/>
</dbReference>
<gene>
    <name evidence="1" type="ORF">EOS_21320</name>
</gene>
<evidence type="ECO:0008006" key="3">
    <source>
        <dbReference type="Google" id="ProtNLM"/>
    </source>
</evidence>
<sequence>MKTLECRIDGGAGIEIIVRRLVIAGWAGRDARDVEHHIRELEALGVKRPASVPTFYRITADLLTTSERIDVVGTHSSGEVEVVLIQTASNGLLVGIGSDHTDRRVESYDVAVSKQMCAKPVSATLWRYADVASHWDSLIARSWRIDGDADRVLYQEGTLARLLRPEELIERGFGAGGMPPGSAMFCGTQGVLGHLSASAGYELELHDPVLGRSLRHRYLVDALAHVE</sequence>
<dbReference type="AlphaFoldDB" id="A0A0J1CVB8"/>
<dbReference type="PATRIC" id="fig|908627.4.peg.4769"/>
<dbReference type="SUPFAM" id="SSF56529">
    <property type="entry name" value="FAH"/>
    <property type="match status" value="1"/>
</dbReference>
<dbReference type="InterPro" id="IPR021269">
    <property type="entry name" value="DUF2848"/>
</dbReference>
<protein>
    <recommendedName>
        <fullName evidence="3">DUF2848 domain-containing protein</fullName>
    </recommendedName>
</protein>
<dbReference type="OrthoDB" id="9792678at2"/>
<dbReference type="RefSeq" id="WP_047848679.1">
    <property type="nucleotide sequence ID" value="NZ_AEJF01000131.1"/>
</dbReference>
<accession>A0A0J1CVB8</accession>
<evidence type="ECO:0000313" key="1">
    <source>
        <dbReference type="EMBL" id="KLU24246.1"/>
    </source>
</evidence>
<reference evidence="1 2" key="1">
    <citation type="journal article" date="2015" name="Genome Announc.">
        <title>Draft Genome Sequence of Burkholderia sp. Strain PML1(12), an Ectomycorrhizosphere-Inhabiting Bacterium with Effective Mineral-Weathering Ability.</title>
        <authorList>
            <person name="Uroz S."/>
            <person name="Oger P."/>
        </authorList>
    </citation>
    <scope>NUCLEOTIDE SEQUENCE [LARGE SCALE GENOMIC DNA]</scope>
    <source>
        <strain evidence="2">PML1(12)</strain>
    </source>
</reference>
<organism evidence="1 2">
    <name type="scientific">Caballeronia mineralivorans PML1(12)</name>
    <dbReference type="NCBI Taxonomy" id="908627"/>
    <lineage>
        <taxon>Bacteria</taxon>
        <taxon>Pseudomonadati</taxon>
        <taxon>Pseudomonadota</taxon>
        <taxon>Betaproteobacteria</taxon>
        <taxon>Burkholderiales</taxon>
        <taxon>Burkholderiaceae</taxon>
        <taxon>Caballeronia</taxon>
    </lineage>
</organism>
<keyword evidence="2" id="KW-1185">Reference proteome</keyword>
<dbReference type="Proteomes" id="UP000035963">
    <property type="component" value="Unassembled WGS sequence"/>
</dbReference>
<evidence type="ECO:0000313" key="2">
    <source>
        <dbReference type="Proteomes" id="UP000035963"/>
    </source>
</evidence>
<dbReference type="EMBL" id="AEJF01000131">
    <property type="protein sequence ID" value="KLU24246.1"/>
    <property type="molecule type" value="Genomic_DNA"/>
</dbReference>